<accession>X1F099</accession>
<reference evidence="1" key="1">
    <citation type="journal article" date="2014" name="Front. Microbiol.">
        <title>High frequency of phylogenetically diverse reductive dehalogenase-homologous genes in deep subseafloor sedimentary metagenomes.</title>
        <authorList>
            <person name="Kawai M."/>
            <person name="Futagami T."/>
            <person name="Toyoda A."/>
            <person name="Takaki Y."/>
            <person name="Nishi S."/>
            <person name="Hori S."/>
            <person name="Arai W."/>
            <person name="Tsubouchi T."/>
            <person name="Morono Y."/>
            <person name="Uchiyama I."/>
            <person name="Ito T."/>
            <person name="Fujiyama A."/>
            <person name="Inagaki F."/>
            <person name="Takami H."/>
        </authorList>
    </citation>
    <scope>NUCLEOTIDE SEQUENCE</scope>
    <source>
        <strain evidence="1">Expedition CK06-06</strain>
    </source>
</reference>
<protein>
    <submittedName>
        <fullName evidence="1">Uncharacterized protein</fullName>
    </submittedName>
</protein>
<sequence>MTWLSRNLYKLGTGDWMTQNFPAVNSVDNDHVSDVVGNKADTHDGNSMAARLNTLEKHAHSESELYPTLRAGVTIISNDVAWKLGGAAVIVGNTRNLDNADAVDIGGGRVRIQITGHGYSVGNSVTIAGTVNYNGTFKITGNGYVDYIVIESEFVAETFAGGGAETAIDFIPSDFDIHYLSIENLDTNAVYEIVLYADGIKVGKARCTKNTAQDGTVNVPIQTPIISAGSVITAKAATSNVTEDTATISIVYCVY</sequence>
<gene>
    <name evidence="1" type="ORF">S03H2_00285</name>
</gene>
<organism evidence="1">
    <name type="scientific">marine sediment metagenome</name>
    <dbReference type="NCBI Taxonomy" id="412755"/>
    <lineage>
        <taxon>unclassified sequences</taxon>
        <taxon>metagenomes</taxon>
        <taxon>ecological metagenomes</taxon>
    </lineage>
</organism>
<dbReference type="AlphaFoldDB" id="X1F099"/>
<dbReference type="EMBL" id="BARU01000039">
    <property type="protein sequence ID" value="GAH25980.1"/>
    <property type="molecule type" value="Genomic_DNA"/>
</dbReference>
<proteinExistence type="predicted"/>
<evidence type="ECO:0000313" key="1">
    <source>
        <dbReference type="EMBL" id="GAH25980.1"/>
    </source>
</evidence>
<name>X1F099_9ZZZZ</name>
<comment type="caution">
    <text evidence="1">The sequence shown here is derived from an EMBL/GenBank/DDBJ whole genome shotgun (WGS) entry which is preliminary data.</text>
</comment>